<organism evidence="9 10">
    <name type="scientific">Pseudoxanthomonas gei</name>
    <dbReference type="NCBI Taxonomy" id="1383030"/>
    <lineage>
        <taxon>Bacteria</taxon>
        <taxon>Pseudomonadati</taxon>
        <taxon>Pseudomonadota</taxon>
        <taxon>Gammaproteobacteria</taxon>
        <taxon>Lysobacterales</taxon>
        <taxon>Lysobacteraceae</taxon>
        <taxon>Pseudoxanthomonas</taxon>
    </lineage>
</organism>
<dbReference type="EMBL" id="QOVG01000001">
    <property type="protein sequence ID" value="NDK37640.1"/>
    <property type="molecule type" value="Genomic_DNA"/>
</dbReference>
<evidence type="ECO:0000256" key="1">
    <source>
        <dbReference type="ARBA" id="ARBA00022670"/>
    </source>
</evidence>
<comment type="caution">
    <text evidence="9">The sequence shown here is derived from an EMBL/GenBank/DDBJ whole genome shotgun (WGS) entry which is preliminary data.</text>
</comment>
<keyword evidence="2" id="KW-0479">Metal-binding</keyword>
<evidence type="ECO:0000256" key="3">
    <source>
        <dbReference type="ARBA" id="ARBA00022801"/>
    </source>
</evidence>
<feature type="transmembrane region" description="Helical" evidence="7">
    <location>
        <begin position="27"/>
        <end position="45"/>
    </location>
</feature>
<dbReference type="PANTHER" id="PTHR22726">
    <property type="entry name" value="METALLOENDOPEPTIDASE OMA1"/>
    <property type="match status" value="1"/>
</dbReference>
<keyword evidence="3 6" id="KW-0378">Hydrolase</keyword>
<keyword evidence="7" id="KW-0472">Membrane</keyword>
<reference evidence="9 10" key="1">
    <citation type="submission" date="2018-07" db="EMBL/GenBank/DDBJ databases">
        <title>Whole genome Sequencing of Pseudoxanthomonas gei KCTC 32298 (T).</title>
        <authorList>
            <person name="Kumar S."/>
            <person name="Bansal K."/>
            <person name="Kaur A."/>
            <person name="Patil P."/>
            <person name="Sharma S."/>
            <person name="Patil P.B."/>
        </authorList>
    </citation>
    <scope>NUCLEOTIDE SEQUENCE [LARGE SCALE GENOMIC DNA]</scope>
    <source>
        <strain evidence="9 10">KCTC 32298</strain>
    </source>
</reference>
<protein>
    <submittedName>
        <fullName evidence="9">M48 family peptidase</fullName>
    </submittedName>
</protein>
<dbReference type="Proteomes" id="UP001429354">
    <property type="component" value="Unassembled WGS sequence"/>
</dbReference>
<evidence type="ECO:0000256" key="2">
    <source>
        <dbReference type="ARBA" id="ARBA00022723"/>
    </source>
</evidence>
<dbReference type="Gene3D" id="3.30.2010.10">
    <property type="entry name" value="Metalloproteases ('zincins'), catalytic domain"/>
    <property type="match status" value="1"/>
</dbReference>
<comment type="cofactor">
    <cofactor evidence="6">
        <name>Zn(2+)</name>
        <dbReference type="ChEBI" id="CHEBI:29105"/>
    </cofactor>
    <text evidence="6">Binds 1 zinc ion per subunit.</text>
</comment>
<keyword evidence="4 6" id="KW-0862">Zinc</keyword>
<keyword evidence="7" id="KW-1133">Transmembrane helix</keyword>
<proteinExistence type="inferred from homology"/>
<evidence type="ECO:0000256" key="5">
    <source>
        <dbReference type="ARBA" id="ARBA00023049"/>
    </source>
</evidence>
<keyword evidence="7" id="KW-0812">Transmembrane</keyword>
<evidence type="ECO:0000256" key="7">
    <source>
        <dbReference type="SAM" id="Phobius"/>
    </source>
</evidence>
<evidence type="ECO:0000256" key="6">
    <source>
        <dbReference type="RuleBase" id="RU003983"/>
    </source>
</evidence>
<dbReference type="PANTHER" id="PTHR22726:SF1">
    <property type="entry name" value="METALLOENDOPEPTIDASE OMA1, MITOCHONDRIAL"/>
    <property type="match status" value="1"/>
</dbReference>
<feature type="domain" description="Peptidase M48" evidence="8">
    <location>
        <begin position="110"/>
        <end position="288"/>
    </location>
</feature>
<keyword evidence="5 6" id="KW-0482">Metalloprotease</keyword>
<dbReference type="InterPro" id="IPR001915">
    <property type="entry name" value="Peptidase_M48"/>
</dbReference>
<keyword evidence="1 6" id="KW-0645">Protease</keyword>
<evidence type="ECO:0000259" key="8">
    <source>
        <dbReference type="Pfam" id="PF01435"/>
    </source>
</evidence>
<dbReference type="CDD" id="cd07331">
    <property type="entry name" value="M48C_Oma1_like"/>
    <property type="match status" value="1"/>
</dbReference>
<dbReference type="InterPro" id="IPR051156">
    <property type="entry name" value="Mito/Outer_Membr_Metalloprot"/>
</dbReference>
<comment type="similarity">
    <text evidence="6">Belongs to the peptidase M48 family.</text>
</comment>
<name>A0ABX0A7Y1_9GAMM</name>
<gene>
    <name evidence="9" type="ORF">DT603_02110</name>
</gene>
<dbReference type="Pfam" id="PF01435">
    <property type="entry name" value="Peptidase_M48"/>
    <property type="match status" value="1"/>
</dbReference>
<accession>A0ABX0A7Y1</accession>
<evidence type="ECO:0000256" key="4">
    <source>
        <dbReference type="ARBA" id="ARBA00022833"/>
    </source>
</evidence>
<evidence type="ECO:0000313" key="9">
    <source>
        <dbReference type="EMBL" id="NDK37640.1"/>
    </source>
</evidence>
<dbReference type="RefSeq" id="WP_162348186.1">
    <property type="nucleotide sequence ID" value="NZ_QOVG01000001.1"/>
</dbReference>
<keyword evidence="10" id="KW-1185">Reference proteome</keyword>
<evidence type="ECO:0000313" key="10">
    <source>
        <dbReference type="Proteomes" id="UP001429354"/>
    </source>
</evidence>
<sequence>MSNDPFGQGRQQQQQGASRGRGLFGNVRWLILAGFAIYAVVSWMGSKETDPYTGEAAHYGASPEEEVQLGAQAFQEVVGDASAQGALLPPDSPQSQAVNQIAKRLINVVDRVSADLAAANGVEAPTTYRNFEWSAAVIDSQEANAFCLPGGKIAVYTGLLPITQNNDALAVVMGHEIAHALLRHGSQRMAQQKLVQMGQMAAGVSGIDPQVMSAIGAGVQYGVVLPYGRNHESQADEVGLMLAAAACFNPEASVPLWNRMSEMEGGQRPPEFASTHPDPANRIQHLQALMPQAKQFYAKYCGQGAGATGNTGSR</sequence>